<keyword evidence="7" id="KW-1185">Reference proteome</keyword>
<accession>A0A6A6T2L3</accession>
<dbReference type="PRINTS" id="PR00412">
    <property type="entry name" value="EPOXHYDRLASE"/>
</dbReference>
<dbReference type="AlphaFoldDB" id="A0A6A6T2L3"/>
<evidence type="ECO:0000259" key="5">
    <source>
        <dbReference type="Pfam" id="PF06441"/>
    </source>
</evidence>
<dbReference type="OrthoDB" id="7130006at2759"/>
<dbReference type="Gene3D" id="3.40.50.1820">
    <property type="entry name" value="alpha/beta hydrolase"/>
    <property type="match status" value="1"/>
</dbReference>
<dbReference type="SUPFAM" id="SSF53474">
    <property type="entry name" value="alpha/beta-Hydrolases"/>
    <property type="match status" value="1"/>
</dbReference>
<gene>
    <name evidence="6" type="ORF">K491DRAFT_582538</name>
</gene>
<evidence type="ECO:0000256" key="2">
    <source>
        <dbReference type="ARBA" id="ARBA00022797"/>
    </source>
</evidence>
<sequence length="388" mass="44002">MSSITPFKIAIPEAKIERLKQKLALTDFPEFHSDEEPWSLGPPGADIKRLAKYWEDGFDWRSIEAHINTFPQYTASISIEQYGTYDVHFIHQQSKVNNAIPLLFIHGWPGSFIEVTKILPELIQGGERYPAFHVVAPSLIDFGFSSASNKRGFNFDQHAETCHKLMLALGYHEYVIQGGDLGSLVARFIVLKYGKKHVKAHHMNTLAPSQPTETDHPELFAQMQSTPLTAFEQAGLARTAAFNEEGNGYFKQQSTKPETTGFFMADSPVGLLAWIYEKLHDWVDNYKWTDDEILTWISIYYFSKAGPAATNYVYHAIVHRDPLCFVAAGAYSDVPLGTARFAKDLILLPKLWDRTMGPVVYEKEYEKGGHFAAYERPHAIVDDLRSMF</sequence>
<proteinExistence type="inferred from homology"/>
<dbReference type="GO" id="GO:0004301">
    <property type="term" value="F:epoxide hydrolase activity"/>
    <property type="evidence" value="ECO:0007669"/>
    <property type="project" value="TreeGrafter"/>
</dbReference>
<dbReference type="Pfam" id="PF06441">
    <property type="entry name" value="EHN"/>
    <property type="match status" value="1"/>
</dbReference>
<dbReference type="PANTHER" id="PTHR21661">
    <property type="entry name" value="EPOXIDE HYDROLASE 1-RELATED"/>
    <property type="match status" value="1"/>
</dbReference>
<keyword evidence="3 6" id="KW-0378">Hydrolase</keyword>
<dbReference type="PANTHER" id="PTHR21661:SF35">
    <property type="entry name" value="EPOXIDE HYDROLASE"/>
    <property type="match status" value="1"/>
</dbReference>
<dbReference type="InterPro" id="IPR016292">
    <property type="entry name" value="Epoxide_hydrolase"/>
</dbReference>
<dbReference type="InterPro" id="IPR010497">
    <property type="entry name" value="Epoxide_hydro_N"/>
</dbReference>
<feature type="non-terminal residue" evidence="6">
    <location>
        <position position="388"/>
    </location>
</feature>
<feature type="active site" description="Nucleophile" evidence="4">
    <location>
        <position position="180"/>
    </location>
</feature>
<reference evidence="6" key="1">
    <citation type="journal article" date="2020" name="Stud. Mycol.">
        <title>101 Dothideomycetes genomes: a test case for predicting lifestyles and emergence of pathogens.</title>
        <authorList>
            <person name="Haridas S."/>
            <person name="Albert R."/>
            <person name="Binder M."/>
            <person name="Bloem J."/>
            <person name="Labutti K."/>
            <person name="Salamov A."/>
            <person name="Andreopoulos B."/>
            <person name="Baker S."/>
            <person name="Barry K."/>
            <person name="Bills G."/>
            <person name="Bluhm B."/>
            <person name="Cannon C."/>
            <person name="Castanera R."/>
            <person name="Culley D."/>
            <person name="Daum C."/>
            <person name="Ezra D."/>
            <person name="Gonzalez J."/>
            <person name="Henrissat B."/>
            <person name="Kuo A."/>
            <person name="Liang C."/>
            <person name="Lipzen A."/>
            <person name="Lutzoni F."/>
            <person name="Magnuson J."/>
            <person name="Mondo S."/>
            <person name="Nolan M."/>
            <person name="Ohm R."/>
            <person name="Pangilinan J."/>
            <person name="Park H.-J."/>
            <person name="Ramirez L."/>
            <person name="Alfaro M."/>
            <person name="Sun H."/>
            <person name="Tritt A."/>
            <person name="Yoshinaga Y."/>
            <person name="Zwiers L.-H."/>
            <person name="Turgeon B."/>
            <person name="Goodwin S."/>
            <person name="Spatafora J."/>
            <person name="Crous P."/>
            <person name="Grigoriev I."/>
        </authorList>
    </citation>
    <scope>NUCLEOTIDE SEQUENCE</scope>
    <source>
        <strain evidence="6">CBS 122681</strain>
    </source>
</reference>
<evidence type="ECO:0000256" key="3">
    <source>
        <dbReference type="ARBA" id="ARBA00022801"/>
    </source>
</evidence>
<dbReference type="InterPro" id="IPR000639">
    <property type="entry name" value="Epox_hydrolase-like"/>
</dbReference>
<comment type="similarity">
    <text evidence="1">Belongs to the peptidase S33 family.</text>
</comment>
<dbReference type="InterPro" id="IPR029058">
    <property type="entry name" value="AB_hydrolase_fold"/>
</dbReference>
<evidence type="ECO:0000313" key="7">
    <source>
        <dbReference type="Proteomes" id="UP000799324"/>
    </source>
</evidence>
<dbReference type="GO" id="GO:0097176">
    <property type="term" value="P:epoxide metabolic process"/>
    <property type="evidence" value="ECO:0007669"/>
    <property type="project" value="TreeGrafter"/>
</dbReference>
<organism evidence="6 7">
    <name type="scientific">Lophiostoma macrostomum CBS 122681</name>
    <dbReference type="NCBI Taxonomy" id="1314788"/>
    <lineage>
        <taxon>Eukaryota</taxon>
        <taxon>Fungi</taxon>
        <taxon>Dikarya</taxon>
        <taxon>Ascomycota</taxon>
        <taxon>Pezizomycotina</taxon>
        <taxon>Dothideomycetes</taxon>
        <taxon>Pleosporomycetidae</taxon>
        <taxon>Pleosporales</taxon>
        <taxon>Lophiostomataceae</taxon>
        <taxon>Lophiostoma</taxon>
    </lineage>
</organism>
<feature type="domain" description="Epoxide hydrolase N-terminal" evidence="5">
    <location>
        <begin position="4"/>
        <end position="115"/>
    </location>
</feature>
<evidence type="ECO:0000256" key="4">
    <source>
        <dbReference type="PIRSR" id="PIRSR001112-1"/>
    </source>
</evidence>
<name>A0A6A6T2L3_9PLEO</name>
<feature type="active site" description="Proton donor" evidence="4">
    <location>
        <position position="314"/>
    </location>
</feature>
<protein>
    <submittedName>
        <fullName evidence="6">Alpha/beta-hydrolase</fullName>
    </submittedName>
</protein>
<keyword evidence="2" id="KW-0058">Aromatic hydrocarbons catabolism</keyword>
<dbReference type="PIRSF" id="PIRSF001112">
    <property type="entry name" value="Epoxide_hydrolase"/>
    <property type="match status" value="1"/>
</dbReference>
<dbReference type="Proteomes" id="UP000799324">
    <property type="component" value="Unassembled WGS sequence"/>
</dbReference>
<evidence type="ECO:0000256" key="1">
    <source>
        <dbReference type="ARBA" id="ARBA00010088"/>
    </source>
</evidence>
<feature type="active site" description="Proton acceptor" evidence="4">
    <location>
        <position position="370"/>
    </location>
</feature>
<evidence type="ECO:0000313" key="6">
    <source>
        <dbReference type="EMBL" id="KAF2652774.1"/>
    </source>
</evidence>
<dbReference type="EMBL" id="MU004394">
    <property type="protein sequence ID" value="KAF2652774.1"/>
    <property type="molecule type" value="Genomic_DNA"/>
</dbReference>